<dbReference type="EMBL" id="HBHK01015076">
    <property type="protein sequence ID" value="CAD9687268.1"/>
    <property type="molecule type" value="Transcribed_RNA"/>
</dbReference>
<protein>
    <submittedName>
        <fullName evidence="1">Uncharacterized protein</fullName>
    </submittedName>
</protein>
<name>A0A7S2S249_9STRA</name>
<accession>A0A7S2S249</accession>
<gene>
    <name evidence="1" type="ORF">QSP1433_LOCUS9452</name>
</gene>
<dbReference type="AlphaFoldDB" id="A0A7S2S249"/>
<reference evidence="1" key="1">
    <citation type="submission" date="2021-01" db="EMBL/GenBank/DDBJ databases">
        <authorList>
            <person name="Corre E."/>
            <person name="Pelletier E."/>
            <person name="Niang G."/>
            <person name="Scheremetjew M."/>
            <person name="Finn R."/>
            <person name="Kale V."/>
            <person name="Holt S."/>
            <person name="Cochrane G."/>
            <person name="Meng A."/>
            <person name="Brown T."/>
            <person name="Cohen L."/>
        </authorList>
    </citation>
    <scope>NUCLEOTIDE SEQUENCE</scope>
    <source>
        <strain evidence="1">NY070348D</strain>
    </source>
</reference>
<evidence type="ECO:0000313" key="1">
    <source>
        <dbReference type="EMBL" id="CAD9687268.1"/>
    </source>
</evidence>
<sequence length="112" mass="12648">MGLKMGLGNAFAQFCNIKRTKGRRRSKIVVEAHGWIAQQDLKKQQQNPAVTKVPPRPTQPYLARLWDSIHGQEEPVGAHEKSRLAQDCENRINEGITAPRALYKQVETVFGL</sequence>
<organism evidence="1">
    <name type="scientific">Mucochytrium quahogii</name>
    <dbReference type="NCBI Taxonomy" id="96639"/>
    <lineage>
        <taxon>Eukaryota</taxon>
        <taxon>Sar</taxon>
        <taxon>Stramenopiles</taxon>
        <taxon>Bigyra</taxon>
        <taxon>Labyrinthulomycetes</taxon>
        <taxon>Thraustochytrida</taxon>
        <taxon>Thraustochytriidae</taxon>
        <taxon>Mucochytrium</taxon>
    </lineage>
</organism>
<proteinExistence type="predicted"/>